<dbReference type="InterPro" id="IPR029063">
    <property type="entry name" value="SAM-dependent_MTases_sf"/>
</dbReference>
<dbReference type="PANTHER" id="PTHR48090:SF7">
    <property type="entry name" value="RFBJ PROTEIN"/>
    <property type="match status" value="1"/>
</dbReference>
<dbReference type="EC" id="2.4.-.-" evidence="3"/>
<keyword evidence="3" id="KW-0808">Transferase</keyword>
<evidence type="ECO:0000313" key="3">
    <source>
        <dbReference type="EMBL" id="MFC5355598.1"/>
    </source>
</evidence>
<dbReference type="InterPro" id="IPR029044">
    <property type="entry name" value="Nucleotide-diphossugar_trans"/>
</dbReference>
<dbReference type="Pfam" id="PF00535">
    <property type="entry name" value="Glycos_transf_2"/>
    <property type="match status" value="1"/>
</dbReference>
<feature type="region of interest" description="Disordered" evidence="1">
    <location>
        <begin position="1"/>
        <end position="34"/>
    </location>
</feature>
<proteinExistence type="predicted"/>
<reference evidence="4" key="1">
    <citation type="journal article" date="2019" name="Int. J. Syst. Evol. Microbiol.">
        <title>The Global Catalogue of Microorganisms (GCM) 10K type strain sequencing project: providing services to taxonomists for standard genome sequencing and annotation.</title>
        <authorList>
            <consortium name="The Broad Institute Genomics Platform"/>
            <consortium name="The Broad Institute Genome Sequencing Center for Infectious Disease"/>
            <person name="Wu L."/>
            <person name="Ma J."/>
        </authorList>
    </citation>
    <scope>NUCLEOTIDE SEQUENCE [LARGE SCALE GENOMIC DNA]</scope>
    <source>
        <strain evidence="4">CCUG 58760</strain>
    </source>
</reference>
<dbReference type="EMBL" id="JBHSLC010000017">
    <property type="protein sequence ID" value="MFC5355598.1"/>
    <property type="molecule type" value="Genomic_DNA"/>
</dbReference>
<dbReference type="RefSeq" id="WP_376995229.1">
    <property type="nucleotide sequence ID" value="NZ_JBHSLC010000017.1"/>
</dbReference>
<comment type="caution">
    <text evidence="3">The sequence shown here is derived from an EMBL/GenBank/DDBJ whole genome shotgun (WGS) entry which is preliminary data.</text>
</comment>
<name>A0ABW0G7T8_9PROT</name>
<dbReference type="Pfam" id="PF13489">
    <property type="entry name" value="Methyltransf_23"/>
    <property type="match status" value="1"/>
</dbReference>
<protein>
    <submittedName>
        <fullName evidence="3">Glycosyltransferase</fullName>
        <ecNumber evidence="3">2.4.-.-</ecNumber>
    </submittedName>
</protein>
<dbReference type="CDD" id="cd04179">
    <property type="entry name" value="DPM_DPG-synthase_like"/>
    <property type="match status" value="1"/>
</dbReference>
<dbReference type="SUPFAM" id="SSF53448">
    <property type="entry name" value="Nucleotide-diphospho-sugar transferases"/>
    <property type="match status" value="1"/>
</dbReference>
<keyword evidence="3" id="KW-0328">Glycosyltransferase</keyword>
<feature type="domain" description="Glycosyltransferase 2-like" evidence="2">
    <location>
        <begin position="273"/>
        <end position="402"/>
    </location>
</feature>
<dbReference type="CDD" id="cd02440">
    <property type="entry name" value="AdoMet_MTases"/>
    <property type="match status" value="1"/>
</dbReference>
<feature type="compositionally biased region" description="Basic and acidic residues" evidence="1">
    <location>
        <begin position="7"/>
        <end position="24"/>
    </location>
</feature>
<dbReference type="GO" id="GO:0016757">
    <property type="term" value="F:glycosyltransferase activity"/>
    <property type="evidence" value="ECO:0007669"/>
    <property type="project" value="UniProtKB-KW"/>
</dbReference>
<sequence length="507" mass="57023">MNPTTLEHSDRHDTAPGSHADGHSGTEASHPLSPRQEAVRALFETLAPQVERWAARNAAFHEADRAYLRFLVPDGASVLEVGCGLGDTLGFLKPSRGVGIDIAPGMIQRARERHPGLEFHVGNAEDPADLARIAGTFDVILLSDTIGFLDDCEATLRLLHRFSTPQTRIIVSYHSRAWEPILGWAERLGLKMPQGQHNWLSTADTMNLLDLAGWEPVRREWRQLVPRRGFGLGTLVNRWIAPLPGVRRLCVRNYVVARPAVAESSPATPPSCTVLVPCRNERGNIENAIRRLPRFCPDLEVIYVEGNSRDQTYEECLRVRDAYPDWDIKVLKQPGKGKGDAVRAGFNAARGDILMILDADLTVPPESLPKFYQAIASGKGEFINGTRLVYPMADQAMRFLNWVANRTFAQIFSFLLNTRFTDTLCGTKVLWKRDYEKIVANRHYFGDFDPFGDFDLIFGAAKLNLKIVEVPIRYADRTYGETQISRFSHGFLLLRMVLFAWKKLKAF</sequence>
<dbReference type="Gene3D" id="3.90.550.10">
    <property type="entry name" value="Spore Coat Polysaccharide Biosynthesis Protein SpsA, Chain A"/>
    <property type="match status" value="1"/>
</dbReference>
<dbReference type="Proteomes" id="UP001596166">
    <property type="component" value="Unassembled WGS sequence"/>
</dbReference>
<evidence type="ECO:0000256" key="1">
    <source>
        <dbReference type="SAM" id="MobiDB-lite"/>
    </source>
</evidence>
<dbReference type="InterPro" id="IPR001173">
    <property type="entry name" value="Glyco_trans_2-like"/>
</dbReference>
<accession>A0ABW0G7T8</accession>
<dbReference type="InterPro" id="IPR050256">
    <property type="entry name" value="Glycosyltransferase_2"/>
</dbReference>
<evidence type="ECO:0000259" key="2">
    <source>
        <dbReference type="Pfam" id="PF00535"/>
    </source>
</evidence>
<keyword evidence="4" id="KW-1185">Reference proteome</keyword>
<organism evidence="3 4">
    <name type="scientific">Azospirillum himalayense</name>
    <dbReference type="NCBI Taxonomy" id="654847"/>
    <lineage>
        <taxon>Bacteria</taxon>
        <taxon>Pseudomonadati</taxon>
        <taxon>Pseudomonadota</taxon>
        <taxon>Alphaproteobacteria</taxon>
        <taxon>Rhodospirillales</taxon>
        <taxon>Azospirillaceae</taxon>
        <taxon>Azospirillum</taxon>
    </lineage>
</organism>
<dbReference type="SUPFAM" id="SSF53335">
    <property type="entry name" value="S-adenosyl-L-methionine-dependent methyltransferases"/>
    <property type="match status" value="1"/>
</dbReference>
<evidence type="ECO:0000313" key="4">
    <source>
        <dbReference type="Proteomes" id="UP001596166"/>
    </source>
</evidence>
<gene>
    <name evidence="3" type="ORF">ACFPMG_11320</name>
</gene>
<dbReference type="PANTHER" id="PTHR48090">
    <property type="entry name" value="UNDECAPRENYL-PHOSPHATE 4-DEOXY-4-FORMAMIDO-L-ARABINOSE TRANSFERASE-RELATED"/>
    <property type="match status" value="1"/>
</dbReference>
<dbReference type="Gene3D" id="3.40.50.150">
    <property type="entry name" value="Vaccinia Virus protein VP39"/>
    <property type="match status" value="1"/>
</dbReference>